<dbReference type="Proteomes" id="UP000724874">
    <property type="component" value="Unassembled WGS sequence"/>
</dbReference>
<proteinExistence type="predicted"/>
<dbReference type="OrthoDB" id="2120038at2759"/>
<dbReference type="InterPro" id="IPR034444">
    <property type="entry name" value="Nuo17.8"/>
</dbReference>
<name>A0A9P5NKZ0_GYMJU</name>
<evidence type="ECO:0000313" key="2">
    <source>
        <dbReference type="EMBL" id="KAF8894910.1"/>
    </source>
</evidence>
<evidence type="ECO:0000313" key="3">
    <source>
        <dbReference type="Proteomes" id="UP000724874"/>
    </source>
</evidence>
<sequence length="157" mass="17629">MSPLARRALLACSRPRPTFLAQRRAASSSSHDQHEAHQHHEEDSTAYPPETFGSPFWRNVVLASLATAALFKFAPYADDDVYLTRWIAMYMPSRDYWLRLNAQYTAIHKDMSEDTVLVNSAHAPNGLRFSYPQSLTQASAFLNGVGMNVDMKGVVPK</sequence>
<accession>A0A9P5NKZ0</accession>
<dbReference type="PANTHER" id="PTHR42100">
    <property type="entry name" value="OXIDOREDUCTASE 178 KDA SUBUNIT, PUTATIVE (AFU_ORTHOLOGUE AFUA_8G04320)-RELATED"/>
    <property type="match status" value="1"/>
</dbReference>
<dbReference type="AlphaFoldDB" id="A0A9P5NKZ0"/>
<feature type="compositionally biased region" description="Basic and acidic residues" evidence="1">
    <location>
        <begin position="31"/>
        <end position="43"/>
    </location>
</feature>
<protein>
    <submittedName>
        <fullName evidence="2">Uncharacterized protein</fullName>
    </submittedName>
</protein>
<dbReference type="PANTHER" id="PTHR42100:SF1">
    <property type="entry name" value="OXIDOREDUCTASE 178 KDA SUBUNIT, PUTATIVE (AFU_ORTHOLOGUE AFUA_8G04320)-RELATED"/>
    <property type="match status" value="1"/>
</dbReference>
<evidence type="ECO:0000256" key="1">
    <source>
        <dbReference type="SAM" id="MobiDB-lite"/>
    </source>
</evidence>
<feature type="region of interest" description="Disordered" evidence="1">
    <location>
        <begin position="22"/>
        <end position="48"/>
    </location>
</feature>
<comment type="caution">
    <text evidence="2">The sequence shown here is derived from an EMBL/GenBank/DDBJ whole genome shotgun (WGS) entry which is preliminary data.</text>
</comment>
<dbReference type="EMBL" id="JADNYJ010000063">
    <property type="protein sequence ID" value="KAF8894910.1"/>
    <property type="molecule type" value="Genomic_DNA"/>
</dbReference>
<organism evidence="2 3">
    <name type="scientific">Gymnopilus junonius</name>
    <name type="common">Spectacular rustgill mushroom</name>
    <name type="synonym">Gymnopilus spectabilis subsp. junonius</name>
    <dbReference type="NCBI Taxonomy" id="109634"/>
    <lineage>
        <taxon>Eukaryota</taxon>
        <taxon>Fungi</taxon>
        <taxon>Dikarya</taxon>
        <taxon>Basidiomycota</taxon>
        <taxon>Agaricomycotina</taxon>
        <taxon>Agaricomycetes</taxon>
        <taxon>Agaricomycetidae</taxon>
        <taxon>Agaricales</taxon>
        <taxon>Agaricineae</taxon>
        <taxon>Hymenogastraceae</taxon>
        <taxon>Gymnopilus</taxon>
    </lineage>
</organism>
<keyword evidence="3" id="KW-1185">Reference proteome</keyword>
<gene>
    <name evidence="2" type="ORF">CPB84DRAFT_1782616</name>
</gene>
<dbReference type="GO" id="GO:0005739">
    <property type="term" value="C:mitochondrion"/>
    <property type="evidence" value="ECO:0007669"/>
    <property type="project" value="InterPro"/>
</dbReference>
<reference evidence="2" key="1">
    <citation type="submission" date="2020-11" db="EMBL/GenBank/DDBJ databases">
        <authorList>
            <consortium name="DOE Joint Genome Institute"/>
            <person name="Ahrendt S."/>
            <person name="Riley R."/>
            <person name="Andreopoulos W."/>
            <person name="LaButti K."/>
            <person name="Pangilinan J."/>
            <person name="Ruiz-duenas F.J."/>
            <person name="Barrasa J.M."/>
            <person name="Sanchez-Garcia M."/>
            <person name="Camarero S."/>
            <person name="Miyauchi S."/>
            <person name="Serrano A."/>
            <person name="Linde D."/>
            <person name="Babiker R."/>
            <person name="Drula E."/>
            <person name="Ayuso-Fernandez I."/>
            <person name="Pacheco R."/>
            <person name="Padilla G."/>
            <person name="Ferreira P."/>
            <person name="Barriuso J."/>
            <person name="Kellner H."/>
            <person name="Castanera R."/>
            <person name="Alfaro M."/>
            <person name="Ramirez L."/>
            <person name="Pisabarro A.G."/>
            <person name="Kuo A."/>
            <person name="Tritt A."/>
            <person name="Lipzen A."/>
            <person name="He G."/>
            <person name="Yan M."/>
            <person name="Ng V."/>
            <person name="Cullen D."/>
            <person name="Martin F."/>
            <person name="Rosso M.-N."/>
            <person name="Henrissat B."/>
            <person name="Hibbett D."/>
            <person name="Martinez A.T."/>
            <person name="Grigoriev I.V."/>
        </authorList>
    </citation>
    <scope>NUCLEOTIDE SEQUENCE</scope>
    <source>
        <strain evidence="2">AH 44721</strain>
    </source>
</reference>